<sequence>MSHRIISISRQFGSGGHEISQKLAQALCLPAYDKDLITRAAQESGLSTDVLAPVDEQYDHILDDGRATPSVGLSTSDTLFLAQTKIIRRLARQEDCIIVGRCSDVILLEEDVQLLRVFIHAPLQERIARIQRVRQLTTQEAERLIRSSDKQRRTYYSYYTDTQWGIQDNYDVSLNSAYWGIEKCVDLLTEAIQIL</sequence>
<protein>
    <submittedName>
        <fullName evidence="1">Cytidylate kinase-like family protein</fullName>
    </submittedName>
</protein>
<dbReference type="Proteomes" id="UP001300604">
    <property type="component" value="Chromosome"/>
</dbReference>
<dbReference type="SUPFAM" id="SSF52540">
    <property type="entry name" value="P-loop containing nucleoside triphosphate hydrolases"/>
    <property type="match status" value="1"/>
</dbReference>
<dbReference type="AlphaFoldDB" id="A0AA97DCL2"/>
<dbReference type="RefSeq" id="WP_275844366.1">
    <property type="nucleotide sequence ID" value="NZ_CP135996.1"/>
</dbReference>
<keyword evidence="2" id="KW-1185">Reference proteome</keyword>
<reference evidence="1 2" key="2">
    <citation type="submission" date="2024-06" db="EMBL/GenBank/DDBJ databases">
        <title>Caproicibacterium argilliputei sp. nov, a novel caproic acid producing anaerobic bacterium isolated from pit mud.</title>
        <authorList>
            <person name="Xia S."/>
        </authorList>
    </citation>
    <scope>NUCLEOTIDE SEQUENCE [LARGE SCALE GENOMIC DNA]</scope>
    <source>
        <strain evidence="1 2">ZCY20-5</strain>
    </source>
</reference>
<reference evidence="2" key="3">
    <citation type="submission" date="2024-06" db="EMBL/GenBank/DDBJ databases">
        <authorList>
            <person name="Zeng C."/>
        </authorList>
    </citation>
    <scope>NUCLEOTIDE SEQUENCE [LARGE SCALE GENOMIC DNA]</scope>
    <source>
        <strain evidence="2">ZCY20-5</strain>
    </source>
</reference>
<proteinExistence type="predicted"/>
<dbReference type="KEGG" id="carl:PXC00_04495"/>
<organism evidence="1 2">
    <name type="scientific">Caproicibacterium argilliputei</name>
    <dbReference type="NCBI Taxonomy" id="3030016"/>
    <lineage>
        <taxon>Bacteria</taxon>
        <taxon>Bacillati</taxon>
        <taxon>Bacillota</taxon>
        <taxon>Clostridia</taxon>
        <taxon>Eubacteriales</taxon>
        <taxon>Oscillospiraceae</taxon>
        <taxon>Caproicibacterium</taxon>
    </lineage>
</organism>
<dbReference type="Pfam" id="PF13189">
    <property type="entry name" value="Cytidylate_kin2"/>
    <property type="match status" value="1"/>
</dbReference>
<evidence type="ECO:0000313" key="2">
    <source>
        <dbReference type="Proteomes" id="UP001300604"/>
    </source>
</evidence>
<accession>A0AA97DCL2</accession>
<reference evidence="2" key="1">
    <citation type="submission" date="2024-06" db="EMBL/GenBank/DDBJ databases">
        <title>Caproicibacterium argilliputei sp. nov, a novel caproic acid producing anaerobic bacterium isolated from pit mud.</title>
        <authorList>
            <person name="Zeng C."/>
        </authorList>
    </citation>
    <scope>NUCLEOTIDE SEQUENCE [LARGE SCALE GENOMIC DNA]</scope>
    <source>
        <strain evidence="2">ZCY20-5</strain>
    </source>
</reference>
<name>A0AA97DCL2_9FIRM</name>
<dbReference type="InterPro" id="IPR027417">
    <property type="entry name" value="P-loop_NTPase"/>
</dbReference>
<dbReference type="Gene3D" id="3.40.50.300">
    <property type="entry name" value="P-loop containing nucleotide triphosphate hydrolases"/>
    <property type="match status" value="1"/>
</dbReference>
<evidence type="ECO:0000313" key="1">
    <source>
        <dbReference type="EMBL" id="WOC33142.1"/>
    </source>
</evidence>
<dbReference type="EMBL" id="CP135996">
    <property type="protein sequence ID" value="WOC33142.1"/>
    <property type="molecule type" value="Genomic_DNA"/>
</dbReference>
<gene>
    <name evidence="1" type="ORF">PXC00_04495</name>
</gene>